<dbReference type="Proteomes" id="UP000515472">
    <property type="component" value="Chromosome"/>
</dbReference>
<reference evidence="1 2" key="1">
    <citation type="submission" date="2020-06" db="EMBL/GenBank/DDBJ databases">
        <title>Interaction of electrochemicaly active bacteria, Geobacter bremensis R4 on different carbon anode.</title>
        <authorList>
            <person name="Meng L."/>
            <person name="Yoshida N."/>
        </authorList>
    </citation>
    <scope>NUCLEOTIDE SEQUENCE [LARGE SCALE GENOMIC DNA]</scope>
    <source>
        <strain evidence="1 2">R4</strain>
    </source>
</reference>
<organism evidence="1 2">
    <name type="scientific">Citrifermentans bremense</name>
    <dbReference type="NCBI Taxonomy" id="60035"/>
    <lineage>
        <taxon>Bacteria</taxon>
        <taxon>Pseudomonadati</taxon>
        <taxon>Thermodesulfobacteriota</taxon>
        <taxon>Desulfuromonadia</taxon>
        <taxon>Geobacterales</taxon>
        <taxon>Geobacteraceae</taxon>
        <taxon>Citrifermentans</taxon>
    </lineage>
</organism>
<dbReference type="AlphaFoldDB" id="A0A6S6LXE9"/>
<gene>
    <name evidence="1" type="ORF">GEOBRER4_n0850</name>
</gene>
<name>A0A6S6LXE9_9BACT</name>
<evidence type="ECO:0000313" key="2">
    <source>
        <dbReference type="Proteomes" id="UP000515472"/>
    </source>
</evidence>
<dbReference type="EMBL" id="AP023213">
    <property type="protein sequence ID" value="BCG46069.1"/>
    <property type="molecule type" value="Genomic_DNA"/>
</dbReference>
<evidence type="ECO:0000313" key="1">
    <source>
        <dbReference type="EMBL" id="BCG46069.1"/>
    </source>
</evidence>
<dbReference type="KEGG" id="gbn:GEOBRER4_08190"/>
<accession>A0A6S6LXE9</accession>
<keyword evidence="2" id="KW-1185">Reference proteome</keyword>
<sequence length="87" mass="9775">MEFFTVSCLRRGRVSVDGLYQGENKTGETLKVFQCRAGLHDVSLECRIGQRCREMTQRVLISGTNAIVPLVIAFVCEVRNGSDHESR</sequence>
<dbReference type="RefSeq" id="WP_185244352.1">
    <property type="nucleotide sequence ID" value="NZ_AP023213.1"/>
</dbReference>
<proteinExistence type="predicted"/>
<protein>
    <submittedName>
        <fullName evidence="1">Uncharacterized protein</fullName>
    </submittedName>
</protein>